<dbReference type="PANTHER" id="PTHR10430">
    <property type="entry name" value="PEROXIREDOXIN"/>
    <property type="match status" value="1"/>
</dbReference>
<evidence type="ECO:0000256" key="6">
    <source>
        <dbReference type="ARBA" id="ARBA00023002"/>
    </source>
</evidence>
<evidence type="ECO:0000313" key="12">
    <source>
        <dbReference type="Proteomes" id="UP001489004"/>
    </source>
</evidence>
<evidence type="ECO:0000256" key="2">
    <source>
        <dbReference type="ARBA" id="ARBA00010505"/>
    </source>
</evidence>
<protein>
    <recommendedName>
        <fullName evidence="3">glutaredoxin-dependent peroxiredoxin</fullName>
        <ecNumber evidence="3">1.11.1.25</ecNumber>
    </recommendedName>
    <alternativeName>
        <fullName evidence="7">Glutaredoxin-dependent peroxiredoxin</fullName>
    </alternativeName>
</protein>
<evidence type="ECO:0000256" key="8">
    <source>
        <dbReference type="PIRSR" id="PIRSR637944-1"/>
    </source>
</evidence>
<dbReference type="InterPro" id="IPR037944">
    <property type="entry name" value="PRX5-like"/>
</dbReference>
<proteinExistence type="inferred from homology"/>
<feature type="domain" description="Thioredoxin" evidence="10">
    <location>
        <begin position="77"/>
        <end position="209"/>
    </location>
</feature>
<evidence type="ECO:0000256" key="4">
    <source>
        <dbReference type="ARBA" id="ARBA00022559"/>
    </source>
</evidence>
<evidence type="ECO:0000259" key="10">
    <source>
        <dbReference type="PROSITE" id="PS51352"/>
    </source>
</evidence>
<accession>A0AAW1R5M1</accession>
<dbReference type="EMBL" id="JALJOR010000001">
    <property type="protein sequence ID" value="KAK9829072.1"/>
    <property type="molecule type" value="Genomic_DNA"/>
</dbReference>
<reference evidence="11 12" key="1">
    <citation type="journal article" date="2024" name="Nat. Commun.">
        <title>Phylogenomics reveals the evolutionary origins of lichenization in chlorophyte algae.</title>
        <authorList>
            <person name="Puginier C."/>
            <person name="Libourel C."/>
            <person name="Otte J."/>
            <person name="Skaloud P."/>
            <person name="Haon M."/>
            <person name="Grisel S."/>
            <person name="Petersen M."/>
            <person name="Berrin J.G."/>
            <person name="Delaux P.M."/>
            <person name="Dal Grande F."/>
            <person name="Keller J."/>
        </authorList>
    </citation>
    <scope>NUCLEOTIDE SEQUENCE [LARGE SCALE GENOMIC DNA]</scope>
    <source>
        <strain evidence="11 12">SAG 2043</strain>
    </source>
</reference>
<dbReference type="GO" id="GO:0034599">
    <property type="term" value="P:cellular response to oxidative stress"/>
    <property type="evidence" value="ECO:0007669"/>
    <property type="project" value="InterPro"/>
</dbReference>
<feature type="domain" description="Thioredoxin" evidence="10">
    <location>
        <begin position="235"/>
        <end position="401"/>
    </location>
</feature>
<dbReference type="CDD" id="cd03013">
    <property type="entry name" value="PRX5_like"/>
    <property type="match status" value="2"/>
</dbReference>
<dbReference type="GO" id="GO:0042744">
    <property type="term" value="P:hydrogen peroxide catabolic process"/>
    <property type="evidence" value="ECO:0007669"/>
    <property type="project" value="TreeGrafter"/>
</dbReference>
<dbReference type="SUPFAM" id="SSF52833">
    <property type="entry name" value="Thioredoxin-like"/>
    <property type="match status" value="2"/>
</dbReference>
<keyword evidence="5" id="KW-0049">Antioxidant</keyword>
<dbReference type="PROSITE" id="PS51352">
    <property type="entry name" value="THIOREDOXIN_2"/>
    <property type="match status" value="2"/>
</dbReference>
<evidence type="ECO:0000256" key="1">
    <source>
        <dbReference type="ARBA" id="ARBA00001711"/>
    </source>
</evidence>
<evidence type="ECO:0000256" key="3">
    <source>
        <dbReference type="ARBA" id="ARBA00013016"/>
    </source>
</evidence>
<sequence length="426" mass="47282">MTHLQVARHGGSQSTLPLAASHPPGTGTGVHSPSRAQRLWCYSCKPCRALTVRNEGDLPEIEFVDISDLYVQQDPQNVVGRNLPDVILYKDSAENPMRLRELFVGKRGVLFGIPGAFTPRCTKTHVPHFRDRAYELHAAGVEVIVCMSVNDPYVMHAFAEHTHAAGKIEFLADMNAELTQALGTTMDAKNYLGGIRSKRFSALIDDNVIMTLNLETKRGGDAYTIAGVDTILRQLREIDKYKIGIYEKSVDTEKPPEVNLRELFAGKMGVLFGLPGAFSPTCTTCHIPDYLTRYDDLRRAGIEVIACISSNDPYVMAAWAKELNVGGKIRMLSDMNLELTTALGVVTDCECNLGSMRCRRFSTLIDENIIHYINLESEDGGYAFTITGVDHILKELDEYKALLEYRKLHGDRPTGAANTARSFCFN</sequence>
<dbReference type="GO" id="GO:0005739">
    <property type="term" value="C:mitochondrion"/>
    <property type="evidence" value="ECO:0007669"/>
    <property type="project" value="TreeGrafter"/>
</dbReference>
<dbReference type="GO" id="GO:0008379">
    <property type="term" value="F:thioredoxin peroxidase activity"/>
    <property type="evidence" value="ECO:0007669"/>
    <property type="project" value="InterPro"/>
</dbReference>
<dbReference type="InterPro" id="IPR013740">
    <property type="entry name" value="Redoxin"/>
</dbReference>
<comment type="caution">
    <text evidence="11">The sequence shown here is derived from an EMBL/GenBank/DDBJ whole genome shotgun (WGS) entry which is preliminary data.</text>
</comment>
<comment type="similarity">
    <text evidence="2">Belongs to the peroxiredoxin family. Prx5 subfamily.</text>
</comment>
<dbReference type="Proteomes" id="UP001489004">
    <property type="component" value="Unassembled WGS sequence"/>
</dbReference>
<feature type="region of interest" description="Disordered" evidence="9">
    <location>
        <begin position="1"/>
        <end position="31"/>
    </location>
</feature>
<keyword evidence="4" id="KW-0575">Peroxidase</keyword>
<dbReference type="EC" id="1.11.1.25" evidence="3"/>
<evidence type="ECO:0000256" key="7">
    <source>
        <dbReference type="ARBA" id="ARBA00031688"/>
    </source>
</evidence>
<organism evidence="11 12">
    <name type="scientific">[Myrmecia] bisecta</name>
    <dbReference type="NCBI Taxonomy" id="41462"/>
    <lineage>
        <taxon>Eukaryota</taxon>
        <taxon>Viridiplantae</taxon>
        <taxon>Chlorophyta</taxon>
        <taxon>core chlorophytes</taxon>
        <taxon>Trebouxiophyceae</taxon>
        <taxon>Trebouxiales</taxon>
        <taxon>Trebouxiaceae</taxon>
        <taxon>Myrmecia</taxon>
    </lineage>
</organism>
<dbReference type="AlphaFoldDB" id="A0AAW1R5M1"/>
<dbReference type="InterPro" id="IPR013766">
    <property type="entry name" value="Thioredoxin_domain"/>
</dbReference>
<dbReference type="PANTHER" id="PTHR10430:SF16">
    <property type="entry name" value="PEROXIREDOXIN-5, MITOCHONDRIAL"/>
    <property type="match status" value="1"/>
</dbReference>
<dbReference type="InterPro" id="IPR036249">
    <property type="entry name" value="Thioredoxin-like_sf"/>
</dbReference>
<evidence type="ECO:0000313" key="11">
    <source>
        <dbReference type="EMBL" id="KAK9829072.1"/>
    </source>
</evidence>
<evidence type="ECO:0000256" key="9">
    <source>
        <dbReference type="SAM" id="MobiDB-lite"/>
    </source>
</evidence>
<evidence type="ECO:0000256" key="5">
    <source>
        <dbReference type="ARBA" id="ARBA00022862"/>
    </source>
</evidence>
<dbReference type="Pfam" id="PF08534">
    <property type="entry name" value="Redoxin"/>
    <property type="match status" value="2"/>
</dbReference>
<comment type="catalytic activity">
    <reaction evidence="1">
        <text>[glutaredoxin]-dithiol + a hydroperoxide = [glutaredoxin]-disulfide + an alcohol + H2O</text>
        <dbReference type="Rhea" id="RHEA:62624"/>
        <dbReference type="Rhea" id="RHEA-COMP:10729"/>
        <dbReference type="Rhea" id="RHEA-COMP:10730"/>
        <dbReference type="ChEBI" id="CHEBI:15377"/>
        <dbReference type="ChEBI" id="CHEBI:29950"/>
        <dbReference type="ChEBI" id="CHEBI:30879"/>
        <dbReference type="ChEBI" id="CHEBI:35924"/>
        <dbReference type="ChEBI" id="CHEBI:50058"/>
        <dbReference type="EC" id="1.11.1.25"/>
    </reaction>
</comment>
<name>A0AAW1R5M1_9CHLO</name>
<feature type="active site" description="Cysteine sulfenic acid (-SOH) intermediate" evidence="8">
    <location>
        <position position="121"/>
    </location>
</feature>
<gene>
    <name evidence="11" type="ORF">WJX72_003755</name>
</gene>
<dbReference type="Gene3D" id="3.40.30.10">
    <property type="entry name" value="Glutaredoxin"/>
    <property type="match status" value="2"/>
</dbReference>
<keyword evidence="12" id="KW-1185">Reference proteome</keyword>
<keyword evidence="6" id="KW-0560">Oxidoreductase</keyword>
<dbReference type="GO" id="GO:0045454">
    <property type="term" value="P:cell redox homeostasis"/>
    <property type="evidence" value="ECO:0007669"/>
    <property type="project" value="TreeGrafter"/>
</dbReference>
<dbReference type="GO" id="GO:0005777">
    <property type="term" value="C:peroxisome"/>
    <property type="evidence" value="ECO:0007669"/>
    <property type="project" value="TreeGrafter"/>
</dbReference>